<comment type="subcellular location">
    <subcellularLocation>
        <location evidence="10">Cytoplasm</location>
    </subcellularLocation>
    <text evidence="10">Associated with the membrane possibly through PlsY.</text>
</comment>
<accession>A0A5A5TYP4</accession>
<protein>
    <recommendedName>
        <fullName evidence="8 10">Phosphate acyltransferase</fullName>
        <ecNumber evidence="8 10">2.3.1.274</ecNumber>
    </recommendedName>
    <alternativeName>
        <fullName evidence="10">Acyl-ACP phosphotransacylase</fullName>
    </alternativeName>
    <alternativeName>
        <fullName evidence="10">Acyl-[acyl-carrier-protein]--phosphate acyltransferase</fullName>
    </alternativeName>
    <alternativeName>
        <fullName evidence="10">Phosphate-acyl-ACP acyltransferase</fullName>
    </alternativeName>
</protein>
<comment type="caution">
    <text evidence="11">The sequence shown here is derived from an EMBL/GenBank/DDBJ whole genome shotgun (WGS) entry which is preliminary data.</text>
</comment>
<keyword evidence="6 10" id="KW-0594">Phospholipid biosynthesis</keyword>
<dbReference type="Gene3D" id="3.40.718.10">
    <property type="entry name" value="Isopropylmalate Dehydrogenase"/>
    <property type="match status" value="1"/>
</dbReference>
<dbReference type="GeneID" id="61102620"/>
<evidence type="ECO:0000256" key="2">
    <source>
        <dbReference type="ARBA" id="ARBA00022490"/>
    </source>
</evidence>
<comment type="subunit">
    <text evidence="9 10">Homodimer. Probably interacts with PlsY.</text>
</comment>
<keyword evidence="5 10" id="KW-0443">Lipid metabolism</keyword>
<evidence type="ECO:0000256" key="10">
    <source>
        <dbReference type="HAMAP-Rule" id="MF_00019"/>
    </source>
</evidence>
<dbReference type="OMA" id="HGKSNAR"/>
<dbReference type="UniPathway" id="UPA00085"/>
<keyword evidence="4 10" id="KW-0808">Transferase</keyword>
<evidence type="ECO:0000256" key="6">
    <source>
        <dbReference type="ARBA" id="ARBA00023209"/>
    </source>
</evidence>
<dbReference type="HAMAP" id="MF_00019">
    <property type="entry name" value="PlsX"/>
    <property type="match status" value="1"/>
</dbReference>
<sequence>MKIAVDAMGGDFAPLEIVKGIEIARDRYDDIDFQLYGTASEVKPLVTNWERIELIPTTEVIEMGDEPVKAMRRKKDSSMVRAALAVKEGHADALFSAGNTGALLSSAIFLVGRIKGVDRPALATALPSFEGEHDQFVFMDLGANADSKPAHLYQYGILGSFYASHVLGIQSPTVRLLNNGAEEDKGDEVHKVAHQLMKNAPSFNFLGNIEARELLEGTADVVVADGFSGNAALKATEGTALMMLKQIKAAIMDSGTRGKMGGALLKPAFKSIQKKLDYNEAGGAVILGVKAPVVKTHGSAKATAVANTMGQIKTMIDQHLVSDIQNYIDTHTEELQAGKEALNAQINA</sequence>
<reference evidence="11 12" key="1">
    <citation type="submission" date="2019-04" db="EMBL/GenBank/DDBJ databases">
        <title>A pseudo-fructophilic Leuconostoc citreum strain F192-5 isolated from peel of satsuma mandarin: the first report for isolation and characterization of strain-dependent fructophilic-like characteristics.</title>
        <authorList>
            <person name="Maeno S."/>
            <person name="Tanizawa Y."/>
            <person name="Kajikawa A."/>
            <person name="Kanesaki Y."/>
            <person name="Kubota E."/>
            <person name="Arita M."/>
            <person name="Leon D."/>
            <person name="Endo A."/>
        </authorList>
    </citation>
    <scope>NUCLEOTIDE SEQUENCE [LARGE SCALE GENOMIC DNA]</scope>
    <source>
        <strain evidence="11 12">F192-5</strain>
    </source>
</reference>
<name>A0A5A5TYP4_LEUCI</name>
<dbReference type="AlphaFoldDB" id="A0A5A5TYP4"/>
<gene>
    <name evidence="10 11" type="primary">plsX</name>
    <name evidence="11" type="ORF">LCIT_12520</name>
</gene>
<dbReference type="EC" id="2.3.1.274" evidence="8 10"/>
<evidence type="ECO:0000256" key="1">
    <source>
        <dbReference type="ARBA" id="ARBA00001232"/>
    </source>
</evidence>
<keyword evidence="7 10" id="KW-1208">Phospholipid metabolism</keyword>
<comment type="similarity">
    <text evidence="10">Belongs to the PlsX family.</text>
</comment>
<dbReference type="EMBL" id="BJJW01000006">
    <property type="protein sequence ID" value="GDZ84010.1"/>
    <property type="molecule type" value="Genomic_DNA"/>
</dbReference>
<dbReference type="SUPFAM" id="SSF53659">
    <property type="entry name" value="Isocitrate/Isopropylmalate dehydrogenase-like"/>
    <property type="match status" value="1"/>
</dbReference>
<dbReference type="RefSeq" id="WP_004903191.1">
    <property type="nucleotide sequence ID" value="NZ_BJJW01000006.1"/>
</dbReference>
<comment type="pathway">
    <text evidence="10">Lipid metabolism; phospholipid metabolism.</text>
</comment>
<dbReference type="NCBIfam" id="TIGR00182">
    <property type="entry name" value="plsX"/>
    <property type="match status" value="1"/>
</dbReference>
<comment type="function">
    <text evidence="10">Catalyzes the reversible formation of acyl-phosphate (acyl-PO(4)) from acyl-[acyl-carrier-protein] (acyl-ACP). This enzyme utilizes acyl-ACP as fatty acyl donor, but not acyl-CoA.</text>
</comment>
<evidence type="ECO:0000256" key="4">
    <source>
        <dbReference type="ARBA" id="ARBA00022679"/>
    </source>
</evidence>
<dbReference type="PANTHER" id="PTHR30100:SF1">
    <property type="entry name" value="PHOSPHATE ACYLTRANSFERASE"/>
    <property type="match status" value="1"/>
</dbReference>
<dbReference type="Proteomes" id="UP000323274">
    <property type="component" value="Unassembled WGS sequence"/>
</dbReference>
<dbReference type="Pfam" id="PF02504">
    <property type="entry name" value="FA_synthesis"/>
    <property type="match status" value="1"/>
</dbReference>
<keyword evidence="2 10" id="KW-0963">Cytoplasm</keyword>
<keyword evidence="3 10" id="KW-0444">Lipid biosynthesis</keyword>
<dbReference type="PANTHER" id="PTHR30100">
    <property type="entry name" value="FATTY ACID/PHOSPHOLIPID SYNTHESIS PROTEIN PLSX"/>
    <property type="match status" value="1"/>
</dbReference>
<dbReference type="InterPro" id="IPR003664">
    <property type="entry name" value="FA_synthesis"/>
</dbReference>
<comment type="catalytic activity">
    <reaction evidence="1 10">
        <text>a fatty acyl-[ACP] + phosphate = an acyl phosphate + holo-[ACP]</text>
        <dbReference type="Rhea" id="RHEA:42292"/>
        <dbReference type="Rhea" id="RHEA-COMP:9685"/>
        <dbReference type="Rhea" id="RHEA-COMP:14125"/>
        <dbReference type="ChEBI" id="CHEBI:43474"/>
        <dbReference type="ChEBI" id="CHEBI:59918"/>
        <dbReference type="ChEBI" id="CHEBI:64479"/>
        <dbReference type="ChEBI" id="CHEBI:138651"/>
        <dbReference type="EC" id="2.3.1.274"/>
    </reaction>
</comment>
<evidence type="ECO:0000256" key="8">
    <source>
        <dbReference type="ARBA" id="ARBA00024069"/>
    </source>
</evidence>
<dbReference type="GO" id="GO:0043811">
    <property type="term" value="F:phosphate:acyl-[acyl carrier protein] acyltransferase activity"/>
    <property type="evidence" value="ECO:0007669"/>
    <property type="project" value="UniProtKB-UniRule"/>
</dbReference>
<evidence type="ECO:0000256" key="9">
    <source>
        <dbReference type="ARBA" id="ARBA00046608"/>
    </source>
</evidence>
<dbReference type="GO" id="GO:0005737">
    <property type="term" value="C:cytoplasm"/>
    <property type="evidence" value="ECO:0007669"/>
    <property type="project" value="UniProtKB-SubCell"/>
</dbReference>
<dbReference type="InterPro" id="IPR012281">
    <property type="entry name" value="Phospholipid_synth_PlsX-like"/>
</dbReference>
<dbReference type="GO" id="GO:0008654">
    <property type="term" value="P:phospholipid biosynthetic process"/>
    <property type="evidence" value="ECO:0007669"/>
    <property type="project" value="UniProtKB-KW"/>
</dbReference>
<evidence type="ECO:0000313" key="11">
    <source>
        <dbReference type="EMBL" id="GDZ84010.1"/>
    </source>
</evidence>
<evidence type="ECO:0000256" key="3">
    <source>
        <dbReference type="ARBA" id="ARBA00022516"/>
    </source>
</evidence>
<dbReference type="SMR" id="A0A5A5TYP4"/>
<dbReference type="PIRSF" id="PIRSF002465">
    <property type="entry name" value="Phsphlp_syn_PlsX"/>
    <property type="match status" value="1"/>
</dbReference>
<evidence type="ECO:0000256" key="5">
    <source>
        <dbReference type="ARBA" id="ARBA00023098"/>
    </source>
</evidence>
<dbReference type="GO" id="GO:0006633">
    <property type="term" value="P:fatty acid biosynthetic process"/>
    <property type="evidence" value="ECO:0007669"/>
    <property type="project" value="UniProtKB-UniRule"/>
</dbReference>
<organism evidence="11 12">
    <name type="scientific">Leuconostoc citreum</name>
    <dbReference type="NCBI Taxonomy" id="33964"/>
    <lineage>
        <taxon>Bacteria</taxon>
        <taxon>Bacillati</taxon>
        <taxon>Bacillota</taxon>
        <taxon>Bacilli</taxon>
        <taxon>Lactobacillales</taxon>
        <taxon>Lactobacillaceae</taxon>
        <taxon>Leuconostoc</taxon>
    </lineage>
</organism>
<evidence type="ECO:0000313" key="12">
    <source>
        <dbReference type="Proteomes" id="UP000323274"/>
    </source>
</evidence>
<proteinExistence type="inferred from homology"/>
<evidence type="ECO:0000256" key="7">
    <source>
        <dbReference type="ARBA" id="ARBA00023264"/>
    </source>
</evidence>
<keyword evidence="11" id="KW-0012">Acyltransferase</keyword>